<gene>
    <name evidence="4 6" type="primary">aat</name>
    <name evidence="6" type="ORF">QC818_12530</name>
</gene>
<evidence type="ECO:0000256" key="5">
    <source>
        <dbReference type="SAM" id="MobiDB-lite"/>
    </source>
</evidence>
<accession>A0ABU1G513</accession>
<evidence type="ECO:0000256" key="3">
    <source>
        <dbReference type="ARBA" id="ARBA00023315"/>
    </source>
</evidence>
<dbReference type="InterPro" id="IPR042203">
    <property type="entry name" value="Leu/Phe-tRNA_Trfase_C"/>
</dbReference>
<comment type="function">
    <text evidence="4">Functions in the N-end rule pathway of protein degradation where it conjugates Leu, Phe and, less efficiently, Met from aminoacyl-tRNAs to the N-termini of proteins containing an N-terminal arginine or lysine.</text>
</comment>
<dbReference type="NCBIfam" id="TIGR00667">
    <property type="entry name" value="aat"/>
    <property type="match status" value="1"/>
</dbReference>
<dbReference type="Gene3D" id="3.30.70.3550">
    <property type="entry name" value="Leucyl/phenylalanyl-tRNA-protein transferase, N-terminal domain"/>
    <property type="match status" value="1"/>
</dbReference>
<organism evidence="6 7">
    <name type="scientific">Halomonas koreensis</name>
    <dbReference type="NCBI Taxonomy" id="245385"/>
    <lineage>
        <taxon>Bacteria</taxon>
        <taxon>Pseudomonadati</taxon>
        <taxon>Pseudomonadota</taxon>
        <taxon>Gammaproteobacteria</taxon>
        <taxon>Oceanospirillales</taxon>
        <taxon>Halomonadaceae</taxon>
        <taxon>Halomonas</taxon>
    </lineage>
</organism>
<keyword evidence="1 4" id="KW-0963">Cytoplasm</keyword>
<dbReference type="HAMAP" id="MF_00688">
    <property type="entry name" value="Leu_Phe_trans"/>
    <property type="match status" value="1"/>
</dbReference>
<dbReference type="RefSeq" id="WP_309653206.1">
    <property type="nucleotide sequence ID" value="NZ_JARWAK010000010.1"/>
</dbReference>
<protein>
    <recommendedName>
        <fullName evidence="4">Leucyl/phenylalanyl-tRNA--protein transferase</fullName>
        <ecNumber evidence="4">2.3.2.6</ecNumber>
    </recommendedName>
    <alternativeName>
        <fullName evidence="4">L/F-transferase</fullName>
    </alternativeName>
    <alternativeName>
        <fullName evidence="4">Leucyltransferase</fullName>
    </alternativeName>
    <alternativeName>
        <fullName evidence="4">Phenyalanyltransferase</fullName>
    </alternativeName>
</protein>
<evidence type="ECO:0000256" key="1">
    <source>
        <dbReference type="ARBA" id="ARBA00022490"/>
    </source>
</evidence>
<sequence>MLPWLPAHPVRFPPVDTALDDPGGLLAAGGELSPDWLLAAYRHGIFPWYSEGQPILWWAPDPRMVLFPEEVRVRRSLAKRLRNGGFRVGADAAFDAVVAACAAPRRDQPGTWITGEMREAYARLHALGAAHSVEVWQHGALVGGLYGVALGPVFFGESMFSRVPDASKVALVTLARRMAAGGGRLIDCQMHTPHLASLGARDIARETFIGYLEQWLGERPAASGAFPSPAWSFEDLDSARHPRPGCTGGGRLEQ</sequence>
<dbReference type="Proteomes" id="UP001264519">
    <property type="component" value="Unassembled WGS sequence"/>
</dbReference>
<dbReference type="Gene3D" id="3.40.630.70">
    <property type="entry name" value="Leucyl/phenylalanyl-tRNA-protein transferase, C-terminal domain"/>
    <property type="match status" value="1"/>
</dbReference>
<evidence type="ECO:0000256" key="4">
    <source>
        <dbReference type="HAMAP-Rule" id="MF_00688"/>
    </source>
</evidence>
<comment type="catalytic activity">
    <reaction evidence="4">
        <text>N-terminal L-arginyl-[protein] + L-leucyl-tRNA(Leu) = N-terminal L-leucyl-L-arginyl-[protein] + tRNA(Leu) + H(+)</text>
        <dbReference type="Rhea" id="RHEA:50416"/>
        <dbReference type="Rhea" id="RHEA-COMP:9613"/>
        <dbReference type="Rhea" id="RHEA-COMP:9622"/>
        <dbReference type="Rhea" id="RHEA-COMP:12672"/>
        <dbReference type="Rhea" id="RHEA-COMP:12673"/>
        <dbReference type="ChEBI" id="CHEBI:15378"/>
        <dbReference type="ChEBI" id="CHEBI:64719"/>
        <dbReference type="ChEBI" id="CHEBI:78442"/>
        <dbReference type="ChEBI" id="CHEBI:78494"/>
        <dbReference type="ChEBI" id="CHEBI:133044"/>
        <dbReference type="EC" id="2.3.2.6"/>
    </reaction>
</comment>
<dbReference type="InterPro" id="IPR016181">
    <property type="entry name" value="Acyl_CoA_acyltransferase"/>
</dbReference>
<evidence type="ECO:0000313" key="7">
    <source>
        <dbReference type="Proteomes" id="UP001264519"/>
    </source>
</evidence>
<dbReference type="GO" id="GO:0008914">
    <property type="term" value="F:leucyl-tRNA--protein transferase activity"/>
    <property type="evidence" value="ECO:0007669"/>
    <property type="project" value="UniProtKB-EC"/>
</dbReference>
<dbReference type="InterPro" id="IPR004616">
    <property type="entry name" value="Leu/Phe-tRNA_Trfase"/>
</dbReference>
<evidence type="ECO:0000256" key="2">
    <source>
        <dbReference type="ARBA" id="ARBA00022679"/>
    </source>
</evidence>
<dbReference type="PANTHER" id="PTHR30098">
    <property type="entry name" value="LEUCYL/PHENYLALANYL-TRNA--PROTEIN TRANSFERASE"/>
    <property type="match status" value="1"/>
</dbReference>
<dbReference type="SUPFAM" id="SSF55729">
    <property type="entry name" value="Acyl-CoA N-acyltransferases (Nat)"/>
    <property type="match status" value="1"/>
</dbReference>
<proteinExistence type="inferred from homology"/>
<comment type="catalytic activity">
    <reaction evidence="4">
        <text>L-phenylalanyl-tRNA(Phe) + an N-terminal L-alpha-aminoacyl-[protein] = an N-terminal L-phenylalanyl-L-alpha-aminoacyl-[protein] + tRNA(Phe)</text>
        <dbReference type="Rhea" id="RHEA:43632"/>
        <dbReference type="Rhea" id="RHEA-COMP:9668"/>
        <dbReference type="Rhea" id="RHEA-COMP:9699"/>
        <dbReference type="Rhea" id="RHEA-COMP:10636"/>
        <dbReference type="Rhea" id="RHEA-COMP:10637"/>
        <dbReference type="ChEBI" id="CHEBI:78442"/>
        <dbReference type="ChEBI" id="CHEBI:78531"/>
        <dbReference type="ChEBI" id="CHEBI:78597"/>
        <dbReference type="ChEBI" id="CHEBI:83561"/>
        <dbReference type="EC" id="2.3.2.6"/>
    </reaction>
</comment>
<dbReference type="EC" id="2.3.2.6" evidence="4"/>
<dbReference type="InterPro" id="IPR042221">
    <property type="entry name" value="Leu/Phe-tRNA_Trfase_N"/>
</dbReference>
<comment type="caution">
    <text evidence="6">The sequence shown here is derived from an EMBL/GenBank/DDBJ whole genome shotgun (WGS) entry which is preliminary data.</text>
</comment>
<keyword evidence="7" id="KW-1185">Reference proteome</keyword>
<dbReference type="Pfam" id="PF03588">
    <property type="entry name" value="Leu_Phe_trans"/>
    <property type="match status" value="1"/>
</dbReference>
<feature type="region of interest" description="Disordered" evidence="5">
    <location>
        <begin position="235"/>
        <end position="254"/>
    </location>
</feature>
<evidence type="ECO:0000313" key="6">
    <source>
        <dbReference type="EMBL" id="MDR5867618.1"/>
    </source>
</evidence>
<keyword evidence="3 4" id="KW-0012">Acyltransferase</keyword>
<comment type="similarity">
    <text evidence="4">Belongs to the L/F-transferase family.</text>
</comment>
<keyword evidence="2 4" id="KW-0808">Transferase</keyword>
<name>A0ABU1G513_9GAMM</name>
<dbReference type="PANTHER" id="PTHR30098:SF2">
    <property type="entry name" value="LEUCYL_PHENYLALANYL-TRNA--PROTEIN TRANSFERASE"/>
    <property type="match status" value="1"/>
</dbReference>
<reference evidence="6 7" key="1">
    <citation type="submission" date="2023-04" db="EMBL/GenBank/DDBJ databases">
        <title>A long-awaited taxogenomic arrangement of the family Halomonadaceae.</title>
        <authorList>
            <person name="De La Haba R."/>
            <person name="Chuvochina M."/>
            <person name="Wittouck S."/>
            <person name="Arahal D.R."/>
            <person name="Sanchez-Porro C."/>
            <person name="Hugenholtz P."/>
            <person name="Ventosa A."/>
        </authorList>
    </citation>
    <scope>NUCLEOTIDE SEQUENCE [LARGE SCALE GENOMIC DNA]</scope>
    <source>
        <strain evidence="6 7">DSM 23530</strain>
    </source>
</reference>
<dbReference type="EMBL" id="JARWAK010000010">
    <property type="protein sequence ID" value="MDR5867618.1"/>
    <property type="molecule type" value="Genomic_DNA"/>
</dbReference>
<comment type="subcellular location">
    <subcellularLocation>
        <location evidence="4">Cytoplasm</location>
    </subcellularLocation>
</comment>
<comment type="catalytic activity">
    <reaction evidence="4">
        <text>N-terminal L-lysyl-[protein] + L-leucyl-tRNA(Leu) = N-terminal L-leucyl-L-lysyl-[protein] + tRNA(Leu) + H(+)</text>
        <dbReference type="Rhea" id="RHEA:12340"/>
        <dbReference type="Rhea" id="RHEA-COMP:9613"/>
        <dbReference type="Rhea" id="RHEA-COMP:9622"/>
        <dbReference type="Rhea" id="RHEA-COMP:12670"/>
        <dbReference type="Rhea" id="RHEA-COMP:12671"/>
        <dbReference type="ChEBI" id="CHEBI:15378"/>
        <dbReference type="ChEBI" id="CHEBI:65249"/>
        <dbReference type="ChEBI" id="CHEBI:78442"/>
        <dbReference type="ChEBI" id="CHEBI:78494"/>
        <dbReference type="ChEBI" id="CHEBI:133043"/>
        <dbReference type="EC" id="2.3.2.6"/>
    </reaction>
</comment>